<organism evidence="3 4">
    <name type="scientific">Halobaculum roseum</name>
    <dbReference type="NCBI Taxonomy" id="2175149"/>
    <lineage>
        <taxon>Archaea</taxon>
        <taxon>Methanobacteriati</taxon>
        <taxon>Methanobacteriota</taxon>
        <taxon>Stenosarchaea group</taxon>
        <taxon>Halobacteria</taxon>
        <taxon>Halobacteriales</taxon>
        <taxon>Haloferacaceae</taxon>
        <taxon>Halobaculum</taxon>
    </lineage>
</organism>
<dbReference type="AlphaFoldDB" id="A0ABD5MQ07"/>
<comment type="caution">
    <text evidence="3">The sequence shown here is derived from an EMBL/GenBank/DDBJ whole genome shotgun (WGS) entry which is preliminary data.</text>
</comment>
<keyword evidence="2" id="KW-0812">Transmembrane</keyword>
<keyword evidence="2" id="KW-0472">Membrane</keyword>
<feature type="compositionally biased region" description="Low complexity" evidence="1">
    <location>
        <begin position="507"/>
        <end position="519"/>
    </location>
</feature>
<sequence>MRRSAPHPLSRLAALVFALALVCTAAAAPLAVATPPAADAGTDRLANGSATAAQQEAPPDPDSDVIGWEGGYWHNESIDVDQSDGLSDEELDAYVARGMARVEYLRDAEFDGDVPVSVISREEYRNRSGGGPNANRTEYNRWNDQVWEGLFIVGESTGSGDAIGETAGSSVLGFYSPAQDQITIVTDSPDSPTINNATLIHELVHALQDQRYDLTNETYRASTQDGDLAVDGVVEGEANYIETNYAQRCGDEWECVDTPQASGGGGGGGNGPNLGILLTLLNPYSDGPVYVNEIVEEGGWDAFEERFRDPPVSSEQVIHRTDETPRPIEFDDEGTNGWSTFPRENPQLGQNGSDTVGEASIYAMFWYQAREYRADTINPNGLFQTSGPYDTYNYDAEPSSGWANDRLFPYRNGEGDDAEYGYVWLTEWDTEADAREFHDTYLRMLDAHDVRETGEGYYVVPDGPFEDAFLVRLDGERVTIVNGPTVDDVRDIRPSLEPADTDTAENGDGADATATPSDTDAGDGGDNAGDDSGDNAAAGDDTSGTTEVGGAGFGFGVAAVAVAFAGLLARRRR</sequence>
<evidence type="ECO:0000256" key="1">
    <source>
        <dbReference type="SAM" id="MobiDB-lite"/>
    </source>
</evidence>
<feature type="region of interest" description="Disordered" evidence="1">
    <location>
        <begin position="43"/>
        <end position="64"/>
    </location>
</feature>
<accession>A0ABD5MQ07</accession>
<dbReference type="EMBL" id="JBHMAJ010000007">
    <property type="protein sequence ID" value="MFB9824525.1"/>
    <property type="molecule type" value="Genomic_DNA"/>
</dbReference>
<gene>
    <name evidence="3" type="ORF">ACFFOL_10150</name>
</gene>
<dbReference type="Proteomes" id="UP001589595">
    <property type="component" value="Unassembled WGS sequence"/>
</dbReference>
<dbReference type="NCBIfam" id="NF038145">
    <property type="entry name" value="Hvo_1808_fam"/>
    <property type="match status" value="1"/>
</dbReference>
<evidence type="ECO:0000256" key="2">
    <source>
        <dbReference type="SAM" id="Phobius"/>
    </source>
</evidence>
<name>A0ABD5MQ07_9EURY</name>
<reference evidence="3" key="1">
    <citation type="submission" date="2024-09" db="EMBL/GenBank/DDBJ databases">
        <authorList>
            <person name="Sun Q."/>
        </authorList>
    </citation>
    <scope>NUCLEOTIDE SEQUENCE [LARGE SCALE GENOMIC DNA]</scope>
    <source>
        <strain evidence="3">JCM 31273</strain>
    </source>
</reference>
<dbReference type="GeneID" id="67210843"/>
<dbReference type="InterPro" id="IPR006311">
    <property type="entry name" value="TAT_signal"/>
</dbReference>
<dbReference type="RefSeq" id="WP_222920827.1">
    <property type="nucleotide sequence ID" value="NZ_CP082286.1"/>
</dbReference>
<feature type="compositionally biased region" description="Acidic residues" evidence="1">
    <location>
        <begin position="520"/>
        <end position="533"/>
    </location>
</feature>
<feature type="compositionally biased region" description="Low complexity" evidence="1">
    <location>
        <begin position="534"/>
        <end position="544"/>
    </location>
</feature>
<keyword evidence="4" id="KW-1185">Reference proteome</keyword>
<dbReference type="PROSITE" id="PS51318">
    <property type="entry name" value="TAT"/>
    <property type="match status" value="1"/>
</dbReference>
<proteinExistence type="predicted"/>
<protein>
    <submittedName>
        <fullName evidence="3">Hvo_1808 family surface protein</fullName>
    </submittedName>
</protein>
<keyword evidence="2" id="KW-1133">Transmembrane helix</keyword>
<evidence type="ECO:0000313" key="3">
    <source>
        <dbReference type="EMBL" id="MFB9824525.1"/>
    </source>
</evidence>
<feature type="region of interest" description="Disordered" evidence="1">
    <location>
        <begin position="487"/>
        <end position="544"/>
    </location>
</feature>
<feature type="transmembrane region" description="Helical" evidence="2">
    <location>
        <begin position="548"/>
        <end position="569"/>
    </location>
</feature>
<dbReference type="InterPro" id="IPR047792">
    <property type="entry name" value="Hvo_1808-like"/>
</dbReference>
<evidence type="ECO:0000313" key="4">
    <source>
        <dbReference type="Proteomes" id="UP001589595"/>
    </source>
</evidence>